<dbReference type="EMBL" id="LR798401">
    <property type="protein sequence ID" value="CAB5229181.1"/>
    <property type="molecule type" value="Genomic_DNA"/>
</dbReference>
<reference evidence="1" key="1">
    <citation type="submission" date="2020-05" db="EMBL/GenBank/DDBJ databases">
        <authorList>
            <person name="Chiriac C."/>
            <person name="Salcher M."/>
            <person name="Ghai R."/>
            <person name="Kavagutti S V."/>
        </authorList>
    </citation>
    <scope>NUCLEOTIDE SEQUENCE</scope>
</reference>
<sequence length="268" mass="31228">MKQIEIKKELITPKVAERLLEHNEHNRKLASPRVLMYANDMLLGRWKQDTGETIKISPEGRLLDGQNRLNAVIKSKTPTYFHVAYNVPDDVFDVIDTGKLRNASDVFTIEKIAFSTCLPSIISTYESLKIGGGNRQKNQKPTNNMLLDMYYSREKYWQSTVLKSQNWYISFAKIIPPSLIGGMYSTFYDIHELDSENFMNQLCNGYSIENHAIDLLRKKLMQDKVGVKKMTPYQKSGYIIKTWNYYRKKETIKILKFDMTKEEFPKAI</sequence>
<evidence type="ECO:0000313" key="1">
    <source>
        <dbReference type="EMBL" id="CAB4177952.1"/>
    </source>
</evidence>
<proteinExistence type="predicted"/>
<accession>A0A6J5Q3H9</accession>
<organism evidence="1">
    <name type="scientific">uncultured Caudovirales phage</name>
    <dbReference type="NCBI Taxonomy" id="2100421"/>
    <lineage>
        <taxon>Viruses</taxon>
        <taxon>Duplodnaviria</taxon>
        <taxon>Heunggongvirae</taxon>
        <taxon>Uroviricota</taxon>
        <taxon>Caudoviricetes</taxon>
        <taxon>Peduoviridae</taxon>
        <taxon>Maltschvirus</taxon>
        <taxon>Maltschvirus maltsch</taxon>
    </lineage>
</organism>
<protein>
    <submittedName>
        <fullName evidence="1">Uncharacterized protein</fullName>
    </submittedName>
</protein>
<name>A0A6J5Q3H9_9CAUD</name>
<dbReference type="EMBL" id="LR796962">
    <property type="protein sequence ID" value="CAB4177952.1"/>
    <property type="molecule type" value="Genomic_DNA"/>
</dbReference>
<evidence type="ECO:0000313" key="2">
    <source>
        <dbReference type="EMBL" id="CAB5229181.1"/>
    </source>
</evidence>
<gene>
    <name evidence="1" type="ORF">UFOVP1015_21</name>
    <name evidence="2" type="ORF">UFOVP1551_2</name>
</gene>